<accession>A0A366XYL0</accession>
<keyword evidence="5" id="KW-1185">Reference proteome</keyword>
<dbReference type="Pfam" id="PF07995">
    <property type="entry name" value="GSDH"/>
    <property type="match status" value="1"/>
</dbReference>
<feature type="compositionally biased region" description="Basic and acidic residues" evidence="1">
    <location>
        <begin position="345"/>
        <end position="355"/>
    </location>
</feature>
<proteinExistence type="predicted"/>
<dbReference type="PANTHER" id="PTHR19328">
    <property type="entry name" value="HEDGEHOG-INTERACTING PROTEIN"/>
    <property type="match status" value="1"/>
</dbReference>
<reference evidence="4 5" key="1">
    <citation type="submission" date="2018-07" db="EMBL/GenBank/DDBJ databases">
        <title>Lottiidibacillus patelloidae gen. nov., sp. nov., isolated from the intestinal tract of a marine limpet and the reclassification of B. taeanensis BH030017T, B. algicola KMM 3737T and B. hwajinpoensis SW-72T as genus Lottiidibacillus.</title>
        <authorList>
            <person name="Liu R."/>
            <person name="Huang Z."/>
        </authorList>
    </citation>
    <scope>NUCLEOTIDE SEQUENCE [LARGE SCALE GENOMIC DNA]</scope>
    <source>
        <strain evidence="4 5">BH030017</strain>
    </source>
</reference>
<dbReference type="Proteomes" id="UP000253314">
    <property type="component" value="Unassembled WGS sequence"/>
</dbReference>
<feature type="chain" id="PRO_5017076007" evidence="2">
    <location>
        <begin position="18"/>
        <end position="355"/>
    </location>
</feature>
<dbReference type="InterPro" id="IPR011041">
    <property type="entry name" value="Quinoprot_gluc/sorb_DH_b-prop"/>
</dbReference>
<dbReference type="AlphaFoldDB" id="A0A366XYL0"/>
<evidence type="ECO:0000313" key="4">
    <source>
        <dbReference type="EMBL" id="RBW71242.1"/>
    </source>
</evidence>
<dbReference type="InterPro" id="IPR012938">
    <property type="entry name" value="Glc/Sorbosone_DH"/>
</dbReference>
<dbReference type="PROSITE" id="PS51257">
    <property type="entry name" value="PROKAR_LIPOPROTEIN"/>
    <property type="match status" value="1"/>
</dbReference>
<dbReference type="RefSeq" id="WP_113803947.1">
    <property type="nucleotide sequence ID" value="NZ_QOCW01000001.1"/>
</dbReference>
<evidence type="ECO:0000256" key="1">
    <source>
        <dbReference type="SAM" id="MobiDB-lite"/>
    </source>
</evidence>
<dbReference type="SUPFAM" id="SSF50952">
    <property type="entry name" value="Soluble quinoprotein glucose dehydrogenase"/>
    <property type="match status" value="1"/>
</dbReference>
<keyword evidence="2" id="KW-0732">Signal</keyword>
<feature type="region of interest" description="Disordered" evidence="1">
    <location>
        <begin position="335"/>
        <end position="355"/>
    </location>
</feature>
<dbReference type="Gene3D" id="2.120.10.30">
    <property type="entry name" value="TolB, C-terminal domain"/>
    <property type="match status" value="1"/>
</dbReference>
<dbReference type="OrthoDB" id="9770043at2"/>
<evidence type="ECO:0000256" key="2">
    <source>
        <dbReference type="SAM" id="SignalP"/>
    </source>
</evidence>
<dbReference type="PANTHER" id="PTHR19328:SF13">
    <property type="entry name" value="HIPL1 PROTEIN"/>
    <property type="match status" value="1"/>
</dbReference>
<comment type="caution">
    <text evidence="4">The sequence shown here is derived from an EMBL/GenBank/DDBJ whole genome shotgun (WGS) entry which is preliminary data.</text>
</comment>
<gene>
    <name evidence="4" type="ORF">DS031_00375</name>
</gene>
<protein>
    <submittedName>
        <fullName evidence="4">Quinoprotein glucose dehydrogenase</fullName>
    </submittedName>
</protein>
<dbReference type="InterPro" id="IPR011042">
    <property type="entry name" value="6-blade_b-propeller_TolB-like"/>
</dbReference>
<feature type="signal peptide" evidence="2">
    <location>
        <begin position="1"/>
        <end position="17"/>
    </location>
</feature>
<feature type="domain" description="Glucose/Sorbosone dehydrogenase" evidence="3">
    <location>
        <begin position="42"/>
        <end position="339"/>
    </location>
</feature>
<dbReference type="EMBL" id="QOCW01000001">
    <property type="protein sequence ID" value="RBW71242.1"/>
    <property type="molecule type" value="Genomic_DNA"/>
</dbReference>
<sequence>MRIFLFLLMSFLLFGCAAKEEPSKVSEQEAINNEVVVLAQNLKIPWEIEKVEETFYLPERGGKIITIKGVTGKRDNVITTKEIVSEGEGGLLGLALAPDFINSRQAYIYHTYRKNGEILNRVILAEQTEDGWQEKTELLNEIPGSMIHNGGRIAIGPDQKLYITTGDGAKPERAQQLTSLGGKILRMNLDGSIPTDNPFVNSYVYSYGHRNPQGLAWDEGGQLYASEHGPSGEFGQEAHDEINLVKPGKNYGWPLVIGDQTKEGLETPLFHSGNDTWAPAGIAYKDGALYVTELRGSKLRRFDLETGEQSIVLEGFGRLRAILISDGYAYIVTSNRDGRGSPAPEDDRLMKISLP</sequence>
<organism evidence="4 5">
    <name type="scientific">Bacillus taeanensis</name>
    <dbReference type="NCBI Taxonomy" id="273032"/>
    <lineage>
        <taxon>Bacteria</taxon>
        <taxon>Bacillati</taxon>
        <taxon>Bacillota</taxon>
        <taxon>Bacilli</taxon>
        <taxon>Bacillales</taxon>
        <taxon>Bacillaceae</taxon>
        <taxon>Bacillus</taxon>
    </lineage>
</organism>
<name>A0A366XYL0_9BACI</name>
<evidence type="ECO:0000313" key="5">
    <source>
        <dbReference type="Proteomes" id="UP000253314"/>
    </source>
</evidence>
<evidence type="ECO:0000259" key="3">
    <source>
        <dbReference type="Pfam" id="PF07995"/>
    </source>
</evidence>